<evidence type="ECO:0000256" key="1">
    <source>
        <dbReference type="SAM" id="Coils"/>
    </source>
</evidence>
<dbReference type="RefSeq" id="WP_107030666.1">
    <property type="nucleotide sequence ID" value="NZ_PYLQ01000032.1"/>
</dbReference>
<name>A0A2T3FK47_9FIRM</name>
<evidence type="ECO:0000259" key="2">
    <source>
        <dbReference type="Pfam" id="PF13304"/>
    </source>
</evidence>
<dbReference type="PANTHER" id="PTHR32182">
    <property type="entry name" value="DNA REPLICATION AND REPAIR PROTEIN RECF"/>
    <property type="match status" value="1"/>
</dbReference>
<dbReference type="GO" id="GO:0006302">
    <property type="term" value="P:double-strand break repair"/>
    <property type="evidence" value="ECO:0007669"/>
    <property type="project" value="TreeGrafter"/>
</dbReference>
<dbReference type="GO" id="GO:0000731">
    <property type="term" value="P:DNA synthesis involved in DNA repair"/>
    <property type="evidence" value="ECO:0007669"/>
    <property type="project" value="TreeGrafter"/>
</dbReference>
<proteinExistence type="predicted"/>
<reference evidence="3 4" key="1">
    <citation type="journal article" date="2019" name="Int. J. Syst. Evol. Microbiol.">
        <title>Faecalibacillus intestinalis gen. nov., sp. nov. and Faecalibacillus faecis sp. nov., isolated from human faeces.</title>
        <authorList>
            <person name="Seo B."/>
            <person name="Jeon K."/>
            <person name="Baek I."/>
            <person name="Lee Y.M."/>
            <person name="Baek K."/>
            <person name="Ko G."/>
        </authorList>
    </citation>
    <scope>NUCLEOTIDE SEQUENCE [LARGE SCALE GENOMIC DNA]</scope>
    <source>
        <strain evidence="3 4">SNUG30099</strain>
    </source>
</reference>
<dbReference type="PANTHER" id="PTHR32182:SF22">
    <property type="entry name" value="ATP-DEPENDENT ENDONUCLEASE, OLD FAMILY-RELATED"/>
    <property type="match status" value="1"/>
</dbReference>
<dbReference type="SUPFAM" id="SSF52540">
    <property type="entry name" value="P-loop containing nucleoside triphosphate hydrolases"/>
    <property type="match status" value="1"/>
</dbReference>
<accession>A0A2T3FK47</accession>
<dbReference type="GO" id="GO:0016887">
    <property type="term" value="F:ATP hydrolysis activity"/>
    <property type="evidence" value="ECO:0007669"/>
    <property type="project" value="InterPro"/>
</dbReference>
<dbReference type="InterPro" id="IPR003959">
    <property type="entry name" value="ATPase_AAA_core"/>
</dbReference>
<feature type="domain" description="ATPase AAA-type core" evidence="2">
    <location>
        <begin position="399"/>
        <end position="482"/>
    </location>
</feature>
<dbReference type="Proteomes" id="UP000240974">
    <property type="component" value="Unassembled WGS sequence"/>
</dbReference>
<dbReference type="Gene3D" id="3.40.50.300">
    <property type="entry name" value="P-loop containing nucleotide triphosphate hydrolases"/>
    <property type="match status" value="1"/>
</dbReference>
<protein>
    <recommendedName>
        <fullName evidence="2">ATPase AAA-type core domain-containing protein</fullName>
    </recommendedName>
</protein>
<dbReference type="AlphaFoldDB" id="A0A2T3FK47"/>
<dbReference type="Pfam" id="PF13304">
    <property type="entry name" value="AAA_21"/>
    <property type="match status" value="1"/>
</dbReference>
<dbReference type="EMBL" id="PYLQ01000032">
    <property type="protein sequence ID" value="PST35633.1"/>
    <property type="molecule type" value="Genomic_DNA"/>
</dbReference>
<organism evidence="3 4">
    <name type="scientific">Faecalibacillus intestinalis</name>
    <dbReference type="NCBI Taxonomy" id="1982626"/>
    <lineage>
        <taxon>Bacteria</taxon>
        <taxon>Bacillati</taxon>
        <taxon>Bacillota</taxon>
        <taxon>Erysipelotrichia</taxon>
        <taxon>Erysipelotrichales</taxon>
        <taxon>Coprobacillaceae</taxon>
        <taxon>Faecalibacillus</taxon>
    </lineage>
</organism>
<dbReference type="GO" id="GO:0005524">
    <property type="term" value="F:ATP binding"/>
    <property type="evidence" value="ECO:0007669"/>
    <property type="project" value="InterPro"/>
</dbReference>
<sequence length="612" mass="71953">MELLYIWIGDNPIDTLQQEFCFTPEYDIHFDNLNNELFIKKKNIPNIFKTDKILNISGVVGENGTGKTTLLNKLGSISDIKLKSQKSKVKKEFIAVFYDDDFVIFNSTSQEVNVEGEATDCLVKYSSSKIDVNLDQLSKVYLTNSNFSGENYYRKLGKIDYINLSSKTFEILEKEFFTSKGALNDQYGLNNTKFHIMQSIFPNFMDNRFRSLIDIDFLVHVKGLKDKFIGKDISNIQFKIDKIDNFISSDLKDLNYYTKKYHEKDVKEFEKKFIKLPTNINSNNDITSSLIMNLAGELIYCYPNFNEHIGEYYTIDELYEKCKGFIKEYPFTDSKDNKEKAYFQNAIKEIDKIKRKSFEKNGNCYTENIKTFWNFIKNFISNETSFLLKYIHILDEYTSSGERAILNFMSRIYFLSKIKDYFKDKGYKLRENILLLIDEIDLYLHPAWQQKIITTLINELNECFPDNVFQIVFSTHSPIVLSDMPTQNCIFLKKDHTGIIMKKEVKQTFGCNIFNLYKDAFFLENGNTFGEYSRTFINNIAKEIKTGKFDDKENINRLIDLIGEPIIQNHLRKLINEPKKNKLDSSQNEEMIRFLEKQKREIENKINELKKQ</sequence>
<keyword evidence="4" id="KW-1185">Reference proteome</keyword>
<feature type="coiled-coil region" evidence="1">
    <location>
        <begin position="585"/>
        <end position="612"/>
    </location>
</feature>
<evidence type="ECO:0000313" key="3">
    <source>
        <dbReference type="EMBL" id="PST35633.1"/>
    </source>
</evidence>
<comment type="caution">
    <text evidence="3">The sequence shown here is derived from an EMBL/GenBank/DDBJ whole genome shotgun (WGS) entry which is preliminary data.</text>
</comment>
<dbReference type="InterPro" id="IPR027417">
    <property type="entry name" value="P-loop_NTPase"/>
</dbReference>
<gene>
    <name evidence="3" type="ORF">C7U54_13955</name>
</gene>
<evidence type="ECO:0000313" key="4">
    <source>
        <dbReference type="Proteomes" id="UP000240974"/>
    </source>
</evidence>
<keyword evidence="1" id="KW-0175">Coiled coil</keyword>